<dbReference type="PROSITE" id="PS50305">
    <property type="entry name" value="SIRTUIN"/>
    <property type="match status" value="1"/>
</dbReference>
<comment type="caution">
    <text evidence="6">The sequence shown here is derived from an EMBL/GenBank/DDBJ whole genome shotgun (WGS) entry which is preliminary data.</text>
</comment>
<dbReference type="InterPro" id="IPR050134">
    <property type="entry name" value="NAD-dep_sirtuin_deacylases"/>
</dbReference>
<dbReference type="GO" id="GO:0017136">
    <property type="term" value="F:histone deacetylase activity, NAD-dependent"/>
    <property type="evidence" value="ECO:0007669"/>
    <property type="project" value="TreeGrafter"/>
</dbReference>
<dbReference type="Pfam" id="PF02146">
    <property type="entry name" value="SIR2"/>
    <property type="match status" value="1"/>
</dbReference>
<feature type="binding site" evidence="4">
    <location>
        <position position="244"/>
    </location>
    <ligand>
        <name>Zn(2+)</name>
        <dbReference type="ChEBI" id="CHEBI:29105"/>
    </ligand>
</feature>
<keyword evidence="3" id="KW-0520">NAD</keyword>
<dbReference type="VEuPathDB" id="FungiDB:LCOR_08343.1"/>
<feature type="binding site" evidence="4">
    <location>
        <position position="186"/>
    </location>
    <ligand>
        <name>Zn(2+)</name>
        <dbReference type="ChEBI" id="CHEBI:29105"/>
    </ligand>
</feature>
<keyword evidence="4" id="KW-0479">Metal-binding</keyword>
<name>A0A068S6E2_9FUNG</name>
<dbReference type="AlphaFoldDB" id="A0A068S6E2"/>
<gene>
    <name evidence="6" type="ORF">LCOR_08343.1</name>
</gene>
<dbReference type="InterPro" id="IPR003000">
    <property type="entry name" value="Sirtuin"/>
</dbReference>
<proteinExistence type="inferred from homology"/>
<keyword evidence="4" id="KW-0862">Zinc</keyword>
<dbReference type="GO" id="GO:0046872">
    <property type="term" value="F:metal ion binding"/>
    <property type="evidence" value="ECO:0007669"/>
    <property type="project" value="UniProtKB-KW"/>
</dbReference>
<reference evidence="6" key="1">
    <citation type="submission" date="2013-08" db="EMBL/GenBank/DDBJ databases">
        <title>Gene expansion shapes genome architecture in the human pathogen Lichtheimia corymbifera: an evolutionary genomics analysis in the ancient terrestrial Mucorales (Mucoromycotina).</title>
        <authorList>
            <person name="Schwartze V.U."/>
            <person name="Winter S."/>
            <person name="Shelest E."/>
            <person name="Marcet-Houben M."/>
            <person name="Horn F."/>
            <person name="Wehner S."/>
            <person name="Hoffmann K."/>
            <person name="Riege K."/>
            <person name="Sammeth M."/>
            <person name="Nowrousian M."/>
            <person name="Valiante V."/>
            <person name="Linde J."/>
            <person name="Jacobsen I.D."/>
            <person name="Marz M."/>
            <person name="Brakhage A.A."/>
            <person name="Gabaldon T."/>
            <person name="Bocker S."/>
            <person name="Voigt K."/>
        </authorList>
    </citation>
    <scope>NUCLEOTIDE SEQUENCE [LARGE SCALE GENOMIC DNA]</scope>
    <source>
        <strain evidence="6">FSU 9682</strain>
    </source>
</reference>
<dbReference type="Gene3D" id="3.30.1600.10">
    <property type="entry name" value="SIR2/SIRT2 'Small Domain"/>
    <property type="match status" value="1"/>
</dbReference>
<dbReference type="InterPro" id="IPR026590">
    <property type="entry name" value="Ssirtuin_cat_dom"/>
</dbReference>
<evidence type="ECO:0000256" key="1">
    <source>
        <dbReference type="ARBA" id="ARBA00006924"/>
    </source>
</evidence>
<evidence type="ECO:0000256" key="4">
    <source>
        <dbReference type="PROSITE-ProRule" id="PRU00236"/>
    </source>
</evidence>
<dbReference type="PANTHER" id="PTHR11085">
    <property type="entry name" value="NAD-DEPENDENT PROTEIN DEACYLASE SIRTUIN-5, MITOCHONDRIAL-RELATED"/>
    <property type="match status" value="1"/>
</dbReference>
<keyword evidence="2" id="KW-0808">Transferase</keyword>
<dbReference type="STRING" id="1263082.A0A068S6E2"/>
<organism evidence="6 7">
    <name type="scientific">Lichtheimia corymbifera JMRC:FSU:9682</name>
    <dbReference type="NCBI Taxonomy" id="1263082"/>
    <lineage>
        <taxon>Eukaryota</taxon>
        <taxon>Fungi</taxon>
        <taxon>Fungi incertae sedis</taxon>
        <taxon>Mucoromycota</taxon>
        <taxon>Mucoromycotina</taxon>
        <taxon>Mucoromycetes</taxon>
        <taxon>Mucorales</taxon>
        <taxon>Lichtheimiaceae</taxon>
        <taxon>Lichtheimia</taxon>
    </lineage>
</organism>
<dbReference type="GO" id="GO:0070403">
    <property type="term" value="F:NAD+ binding"/>
    <property type="evidence" value="ECO:0007669"/>
    <property type="project" value="InterPro"/>
</dbReference>
<evidence type="ECO:0000313" key="7">
    <source>
        <dbReference type="Proteomes" id="UP000027586"/>
    </source>
</evidence>
<sequence>MLKSTLPRLGQSPSAGAAYSKVWSTTIKIPGLAQTTVPPTVPHIHDDLEAASSLVHDMLTRHKGRTVIMTGAGVSTDSGIPDYRGDGGTYVRNPKHRPILYHELLSSELFRRRYWARGFMGWPEMSKARPNSSHHIMARFLSDGYINHLITQNVDNLHRAAQQQQQQQQHKDQVTELHGSLYQVECLDCKTVVPREAYQRRLFARNPTWAAYLPEKPKINPDGDVELPEHMSYGEFDIAPCTTCASRRMKPRVVFFGENIRKEVTTAAETMVRASSAMLVVGSSLATYSAYRLVRMASEELGIPVGILCKGQTRADALASWKIEMGCTTVLERVQERLLLSS</sequence>
<dbReference type="OrthoDB" id="424302at2759"/>
<evidence type="ECO:0000259" key="5">
    <source>
        <dbReference type="PROSITE" id="PS50305"/>
    </source>
</evidence>
<evidence type="ECO:0000313" key="6">
    <source>
        <dbReference type="EMBL" id="CDH57397.1"/>
    </source>
</evidence>
<accession>A0A068S6E2</accession>
<feature type="active site" description="Proton acceptor" evidence="4">
    <location>
        <position position="178"/>
    </location>
</feature>
<dbReference type="PANTHER" id="PTHR11085:SF10">
    <property type="entry name" value="NAD-DEPENDENT PROTEIN DEACYLASE SIRTUIN-5, MITOCHONDRIAL-RELATED"/>
    <property type="match status" value="1"/>
</dbReference>
<dbReference type="SUPFAM" id="SSF52467">
    <property type="entry name" value="DHS-like NAD/FAD-binding domain"/>
    <property type="match status" value="1"/>
</dbReference>
<comment type="similarity">
    <text evidence="1">Belongs to the sirtuin family. Class I subfamily.</text>
</comment>
<feature type="binding site" evidence="4">
    <location>
        <position position="241"/>
    </location>
    <ligand>
        <name>Zn(2+)</name>
        <dbReference type="ChEBI" id="CHEBI:29105"/>
    </ligand>
</feature>
<protein>
    <recommendedName>
        <fullName evidence="5">Deacetylase sirtuin-type domain-containing protein</fullName>
    </recommendedName>
</protein>
<evidence type="ECO:0000256" key="2">
    <source>
        <dbReference type="ARBA" id="ARBA00022679"/>
    </source>
</evidence>
<dbReference type="InterPro" id="IPR029035">
    <property type="entry name" value="DHS-like_NAD/FAD-binding_dom"/>
</dbReference>
<dbReference type="EMBL" id="CBTN010000046">
    <property type="protein sequence ID" value="CDH57397.1"/>
    <property type="molecule type" value="Genomic_DNA"/>
</dbReference>
<feature type="domain" description="Deacetylase sirtuin-type" evidence="5">
    <location>
        <begin position="44"/>
        <end position="341"/>
    </location>
</feature>
<dbReference type="Gene3D" id="3.40.50.1220">
    <property type="entry name" value="TPP-binding domain"/>
    <property type="match status" value="1"/>
</dbReference>
<dbReference type="InterPro" id="IPR026591">
    <property type="entry name" value="Sirtuin_cat_small_dom_sf"/>
</dbReference>
<keyword evidence="7" id="KW-1185">Reference proteome</keyword>
<dbReference type="Proteomes" id="UP000027586">
    <property type="component" value="Unassembled WGS sequence"/>
</dbReference>
<feature type="binding site" evidence="4">
    <location>
        <position position="189"/>
    </location>
    <ligand>
        <name>Zn(2+)</name>
        <dbReference type="ChEBI" id="CHEBI:29105"/>
    </ligand>
</feature>
<evidence type="ECO:0000256" key="3">
    <source>
        <dbReference type="ARBA" id="ARBA00023027"/>
    </source>
</evidence>